<keyword evidence="3" id="KW-1185">Reference proteome</keyword>
<organism evidence="2 3">
    <name type="scientific">Ostreobium quekettii</name>
    <dbReference type="NCBI Taxonomy" id="121088"/>
    <lineage>
        <taxon>Eukaryota</taxon>
        <taxon>Viridiplantae</taxon>
        <taxon>Chlorophyta</taxon>
        <taxon>core chlorophytes</taxon>
        <taxon>Ulvophyceae</taxon>
        <taxon>TCBD clade</taxon>
        <taxon>Bryopsidales</taxon>
        <taxon>Ostreobineae</taxon>
        <taxon>Ostreobiaceae</taxon>
        <taxon>Ostreobium</taxon>
    </lineage>
</organism>
<protein>
    <recommendedName>
        <fullName evidence="1">Cyclic nucleotide-binding domain-containing protein</fullName>
    </recommendedName>
</protein>
<dbReference type="EMBL" id="CAJHUC010000077">
    <property type="protein sequence ID" value="CAD7694704.1"/>
    <property type="molecule type" value="Genomic_DNA"/>
</dbReference>
<dbReference type="InterPro" id="IPR046342">
    <property type="entry name" value="CBS_dom_sf"/>
</dbReference>
<dbReference type="Gene3D" id="2.60.120.10">
    <property type="entry name" value="Jelly Rolls"/>
    <property type="match status" value="1"/>
</dbReference>
<sequence>MFKIMQNETPVTNTHLMIAYRKAGEGEKTREVTGVITLEDVLEELINAEIIDESDQFLNNDQSSRIERGRANRPDAKEFMKLFDHRMREHSKMSDAEIQAAVAYLQSVPEFQITNAGGLQNLIQKAEIIEVDGADEDTSFGAQHPGAGNRARGHCELYRSGQVSKYFSLVLQGRVLVKAGTEEFPSELGPWAYLGLKALVEKDYCPDFTASASGPCRILRLSREHYLKAQKLGED</sequence>
<dbReference type="GO" id="GO:0010960">
    <property type="term" value="P:magnesium ion homeostasis"/>
    <property type="evidence" value="ECO:0007669"/>
    <property type="project" value="InterPro"/>
</dbReference>
<gene>
    <name evidence="2" type="ORF">OSTQU699_LOCUS67</name>
</gene>
<dbReference type="Proteomes" id="UP000708148">
    <property type="component" value="Unassembled WGS sequence"/>
</dbReference>
<dbReference type="InterPro" id="IPR000595">
    <property type="entry name" value="cNMP-bd_dom"/>
</dbReference>
<evidence type="ECO:0000313" key="2">
    <source>
        <dbReference type="EMBL" id="CAD7694704.1"/>
    </source>
</evidence>
<dbReference type="Gene3D" id="3.10.580.10">
    <property type="entry name" value="CBS-domain"/>
    <property type="match status" value="1"/>
</dbReference>
<dbReference type="PROSITE" id="PS50042">
    <property type="entry name" value="CNMP_BINDING_3"/>
    <property type="match status" value="1"/>
</dbReference>
<dbReference type="PANTHER" id="PTHR12064:SF94">
    <property type="entry name" value="UNEXTENDED PROTEIN"/>
    <property type="match status" value="1"/>
</dbReference>
<proteinExistence type="predicted"/>
<dbReference type="CDD" id="cd00038">
    <property type="entry name" value="CAP_ED"/>
    <property type="match status" value="1"/>
</dbReference>
<feature type="domain" description="Cyclic nucleotide-binding" evidence="1">
    <location>
        <begin position="157"/>
        <end position="226"/>
    </location>
</feature>
<dbReference type="InterPro" id="IPR018490">
    <property type="entry name" value="cNMP-bd_dom_sf"/>
</dbReference>
<dbReference type="SUPFAM" id="SSF51206">
    <property type="entry name" value="cAMP-binding domain-like"/>
    <property type="match status" value="1"/>
</dbReference>
<dbReference type="Pfam" id="PF25562">
    <property type="entry name" value="CNBH_CNNM2_C"/>
    <property type="match status" value="1"/>
</dbReference>
<evidence type="ECO:0000313" key="3">
    <source>
        <dbReference type="Proteomes" id="UP000708148"/>
    </source>
</evidence>
<dbReference type="InterPro" id="IPR014710">
    <property type="entry name" value="RmlC-like_jellyroll"/>
</dbReference>
<accession>A0A8S1IMU5</accession>
<dbReference type="OrthoDB" id="5353557at2759"/>
<reference evidence="2" key="1">
    <citation type="submission" date="2020-12" db="EMBL/GenBank/DDBJ databases">
        <authorList>
            <person name="Iha C."/>
        </authorList>
    </citation>
    <scope>NUCLEOTIDE SEQUENCE</scope>
</reference>
<dbReference type="AlphaFoldDB" id="A0A8S1IMU5"/>
<comment type="caution">
    <text evidence="2">The sequence shown here is derived from an EMBL/GenBank/DDBJ whole genome shotgun (WGS) entry which is preliminary data.</text>
</comment>
<dbReference type="InterPro" id="IPR045095">
    <property type="entry name" value="ACDP"/>
</dbReference>
<dbReference type="PANTHER" id="PTHR12064">
    <property type="entry name" value="METAL TRANSPORTER CNNM"/>
    <property type="match status" value="1"/>
</dbReference>
<name>A0A8S1IMU5_9CHLO</name>
<evidence type="ECO:0000259" key="1">
    <source>
        <dbReference type="PROSITE" id="PS50042"/>
    </source>
</evidence>